<evidence type="ECO:0000313" key="3">
    <source>
        <dbReference type="EMBL" id="TKV61354.1"/>
    </source>
</evidence>
<keyword evidence="2" id="KW-1133">Transmembrane helix</keyword>
<dbReference type="AlphaFoldDB" id="A0A4U6QLE8"/>
<name>A0A4U6QLE8_9ACTN</name>
<proteinExistence type="predicted"/>
<dbReference type="Proteomes" id="UP000306985">
    <property type="component" value="Unassembled WGS sequence"/>
</dbReference>
<dbReference type="RefSeq" id="WP_137448658.1">
    <property type="nucleotide sequence ID" value="NZ_SZZH01000001.1"/>
</dbReference>
<dbReference type="EMBL" id="SZZH01000001">
    <property type="protein sequence ID" value="TKV61354.1"/>
    <property type="molecule type" value="Genomic_DNA"/>
</dbReference>
<keyword evidence="4" id="KW-1185">Reference proteome</keyword>
<feature type="region of interest" description="Disordered" evidence="1">
    <location>
        <begin position="1"/>
        <end position="38"/>
    </location>
</feature>
<reference evidence="3 4" key="1">
    <citation type="submission" date="2019-05" db="EMBL/GenBank/DDBJ databases">
        <title>Nakamurella sp. N5BH11, whole genome shotgun sequence.</title>
        <authorList>
            <person name="Tuo L."/>
        </authorList>
    </citation>
    <scope>NUCLEOTIDE SEQUENCE [LARGE SCALE GENOMIC DNA]</scope>
    <source>
        <strain evidence="3 4">N5BH11</strain>
    </source>
</reference>
<organism evidence="3 4">
    <name type="scientific">Nakamurella flava</name>
    <dbReference type="NCBI Taxonomy" id="2576308"/>
    <lineage>
        <taxon>Bacteria</taxon>
        <taxon>Bacillati</taxon>
        <taxon>Actinomycetota</taxon>
        <taxon>Actinomycetes</taxon>
        <taxon>Nakamurellales</taxon>
        <taxon>Nakamurellaceae</taxon>
        <taxon>Nakamurella</taxon>
    </lineage>
</organism>
<gene>
    <name evidence="3" type="ORF">FDO65_07085</name>
</gene>
<evidence type="ECO:0000256" key="1">
    <source>
        <dbReference type="SAM" id="MobiDB-lite"/>
    </source>
</evidence>
<keyword evidence="2" id="KW-0812">Transmembrane</keyword>
<comment type="caution">
    <text evidence="3">The sequence shown here is derived from an EMBL/GenBank/DDBJ whole genome shotgun (WGS) entry which is preliminary data.</text>
</comment>
<sequence>MIQLPPGTRRPHRSSRQPATNDRPRGTATLRPVPRPRHRGTTLAALVLATGLLVGGVAALAPYADPTDQATLPSSVVDGH</sequence>
<keyword evidence="2" id="KW-0472">Membrane</keyword>
<feature type="transmembrane region" description="Helical" evidence="2">
    <location>
        <begin position="43"/>
        <end position="64"/>
    </location>
</feature>
<accession>A0A4U6QLE8</accession>
<evidence type="ECO:0000313" key="4">
    <source>
        <dbReference type="Proteomes" id="UP000306985"/>
    </source>
</evidence>
<evidence type="ECO:0000256" key="2">
    <source>
        <dbReference type="SAM" id="Phobius"/>
    </source>
</evidence>
<protein>
    <submittedName>
        <fullName evidence="3">Uncharacterized protein</fullName>
    </submittedName>
</protein>